<dbReference type="AlphaFoldDB" id="A0A1H0MDT4"/>
<evidence type="ECO:0000313" key="1">
    <source>
        <dbReference type="EMBL" id="SDO78608.1"/>
    </source>
</evidence>
<sequence>MPHLSQQQIDFRHAMAKLPGAVNITTKHTILAAQGELA</sequence>
<accession>A0A1H0MDT4</accession>
<organism evidence="1 2">
    <name type="scientific">Pseudomonas reinekei</name>
    <dbReference type="NCBI Taxonomy" id="395598"/>
    <lineage>
        <taxon>Bacteria</taxon>
        <taxon>Pseudomonadati</taxon>
        <taxon>Pseudomonadota</taxon>
        <taxon>Gammaproteobacteria</taxon>
        <taxon>Pseudomonadales</taxon>
        <taxon>Pseudomonadaceae</taxon>
        <taxon>Pseudomonas</taxon>
    </lineage>
</organism>
<dbReference type="Proteomes" id="UP000198549">
    <property type="component" value="Chromosome I"/>
</dbReference>
<reference evidence="1 2" key="1">
    <citation type="submission" date="2016-10" db="EMBL/GenBank/DDBJ databases">
        <authorList>
            <person name="de Groot N.N."/>
        </authorList>
    </citation>
    <scope>NUCLEOTIDE SEQUENCE [LARGE SCALE GENOMIC DNA]</scope>
    <source>
        <strain evidence="1 2">BS3776</strain>
    </source>
</reference>
<proteinExistence type="predicted"/>
<gene>
    <name evidence="1" type="ORF">SAMN04490202_1863</name>
</gene>
<protein>
    <submittedName>
        <fullName evidence="1">Uncharacterized protein</fullName>
    </submittedName>
</protein>
<dbReference type="EMBL" id="LT629709">
    <property type="protein sequence ID" value="SDO78608.1"/>
    <property type="molecule type" value="Genomic_DNA"/>
</dbReference>
<evidence type="ECO:0000313" key="2">
    <source>
        <dbReference type="Proteomes" id="UP000198549"/>
    </source>
</evidence>
<name>A0A1H0MDT4_PSERE</name>